<organism evidence="5 6">
    <name type="scientific">Monodelphis domestica</name>
    <name type="common">Gray short-tailed opossum</name>
    <dbReference type="NCBI Taxonomy" id="13616"/>
    <lineage>
        <taxon>Eukaryota</taxon>
        <taxon>Metazoa</taxon>
        <taxon>Chordata</taxon>
        <taxon>Craniata</taxon>
        <taxon>Vertebrata</taxon>
        <taxon>Euteleostomi</taxon>
        <taxon>Mammalia</taxon>
        <taxon>Metatheria</taxon>
        <taxon>Didelphimorphia</taxon>
        <taxon>Didelphidae</taxon>
        <taxon>Monodelphis</taxon>
    </lineage>
</organism>
<dbReference type="GO" id="GO:0061630">
    <property type="term" value="F:ubiquitin protein ligase activity"/>
    <property type="evidence" value="ECO:0007669"/>
    <property type="project" value="InterPro"/>
</dbReference>
<dbReference type="InterPro" id="IPR027370">
    <property type="entry name" value="Znf-RING_euk"/>
</dbReference>
<dbReference type="SUPFAM" id="SSF57850">
    <property type="entry name" value="RING/U-box"/>
    <property type="match status" value="1"/>
</dbReference>
<evidence type="ECO:0000313" key="6">
    <source>
        <dbReference type="Proteomes" id="UP000002280"/>
    </source>
</evidence>
<dbReference type="InterPro" id="IPR017907">
    <property type="entry name" value="Znf_RING_CS"/>
</dbReference>
<dbReference type="STRING" id="13616.ENSMODP00000041895"/>
<evidence type="ECO:0000256" key="2">
    <source>
        <dbReference type="ARBA" id="ARBA00022771"/>
    </source>
</evidence>
<dbReference type="Proteomes" id="UP000002280">
    <property type="component" value="Chromosome 1"/>
</dbReference>
<dbReference type="InterPro" id="IPR042755">
    <property type="entry name" value="COP1"/>
</dbReference>
<dbReference type="PROSITE" id="PS00518">
    <property type="entry name" value="ZF_RING_1"/>
    <property type="match status" value="1"/>
</dbReference>
<dbReference type="PANTHER" id="PTHR44080:SF1">
    <property type="entry name" value="E3 UBIQUITIN-PROTEIN LIGASE COP1"/>
    <property type="match status" value="1"/>
</dbReference>
<evidence type="ECO:0000256" key="3">
    <source>
        <dbReference type="ARBA" id="ARBA00022833"/>
    </source>
</evidence>
<keyword evidence="1" id="KW-0479">Metal-binding</keyword>
<name>A0A5F8G398_MONDO</name>
<keyword evidence="2" id="KW-0863">Zinc-finger</keyword>
<dbReference type="AlphaFoldDB" id="A0A5F8G398"/>
<keyword evidence="3" id="KW-0862">Zinc</keyword>
<dbReference type="Pfam" id="PF13445">
    <property type="entry name" value="zf-RING_UBOX"/>
    <property type="match status" value="1"/>
</dbReference>
<keyword evidence="6" id="KW-1185">Reference proteome</keyword>
<reference evidence="5" key="3">
    <citation type="submission" date="2025-09" db="UniProtKB">
        <authorList>
            <consortium name="Ensembl"/>
        </authorList>
    </citation>
    <scope>IDENTIFICATION</scope>
</reference>
<feature type="domain" description="Zinc finger RING-type eukaryotic" evidence="4">
    <location>
        <begin position="15"/>
        <end position="42"/>
    </location>
</feature>
<dbReference type="InParanoid" id="A0A5F8G398"/>
<evidence type="ECO:0000256" key="1">
    <source>
        <dbReference type="ARBA" id="ARBA00022723"/>
    </source>
</evidence>
<evidence type="ECO:0000259" key="4">
    <source>
        <dbReference type="Pfam" id="PF13445"/>
    </source>
</evidence>
<accession>A0A5F8G398</accession>
<protein>
    <recommendedName>
        <fullName evidence="4">Zinc finger RING-type eukaryotic domain-containing protein</fullName>
    </recommendedName>
</protein>
<dbReference type="Ensembl" id="ENSMODT00000069819.1">
    <property type="protein sequence ID" value="ENSMODP00000041895.1"/>
    <property type="gene ID" value="ENSMODG00000049700.1"/>
</dbReference>
<dbReference type="Gene3D" id="3.30.40.10">
    <property type="entry name" value="Zinc/RING finger domain, C3HC4 (zinc finger)"/>
    <property type="match status" value="1"/>
</dbReference>
<reference evidence="5 6" key="1">
    <citation type="journal article" date="2007" name="Nature">
        <title>Genome of the marsupial Monodelphis domestica reveals innovation in non-coding sequences.</title>
        <authorList>
            <person name="Mikkelsen T.S."/>
            <person name="Wakefield M.J."/>
            <person name="Aken B."/>
            <person name="Amemiya C.T."/>
            <person name="Chang J.L."/>
            <person name="Duke S."/>
            <person name="Garber M."/>
            <person name="Gentles A.J."/>
            <person name="Goodstadt L."/>
            <person name="Heger A."/>
            <person name="Jurka J."/>
            <person name="Kamal M."/>
            <person name="Mauceli E."/>
            <person name="Searle S.M."/>
            <person name="Sharpe T."/>
            <person name="Baker M.L."/>
            <person name="Batzer M.A."/>
            <person name="Benos P.V."/>
            <person name="Belov K."/>
            <person name="Clamp M."/>
            <person name="Cook A."/>
            <person name="Cuff J."/>
            <person name="Das R."/>
            <person name="Davidow L."/>
            <person name="Deakin J.E."/>
            <person name="Fazzari M.J."/>
            <person name="Glass J.L."/>
            <person name="Grabherr M."/>
            <person name="Greally J.M."/>
            <person name="Gu W."/>
            <person name="Hore T.A."/>
            <person name="Huttley G.A."/>
            <person name="Kleber M."/>
            <person name="Jirtle R.L."/>
            <person name="Koina E."/>
            <person name="Lee J.T."/>
            <person name="Mahony S."/>
            <person name="Marra M.A."/>
            <person name="Miller R.D."/>
            <person name="Nicholls R.D."/>
            <person name="Oda M."/>
            <person name="Papenfuss A.T."/>
            <person name="Parra Z.E."/>
            <person name="Pollock D.D."/>
            <person name="Ray D.A."/>
            <person name="Schein J.E."/>
            <person name="Speed T.P."/>
            <person name="Thompson K."/>
            <person name="VandeBerg J.L."/>
            <person name="Wade C.M."/>
            <person name="Walker J.A."/>
            <person name="Waters P.D."/>
            <person name="Webber C."/>
            <person name="Weidman J.R."/>
            <person name="Xie X."/>
            <person name="Zody M.C."/>
            <person name="Baldwin J."/>
            <person name="Abdouelleil A."/>
            <person name="Abdulkadir J."/>
            <person name="Abebe A."/>
            <person name="Abera B."/>
            <person name="Abreu J."/>
            <person name="Acer S.C."/>
            <person name="Aftuck L."/>
            <person name="Alexander A."/>
            <person name="An P."/>
            <person name="Anderson E."/>
            <person name="Anderson S."/>
            <person name="Arachi H."/>
            <person name="Azer M."/>
            <person name="Bachantsang P."/>
            <person name="Barry A."/>
            <person name="Bayul T."/>
            <person name="Berlin A."/>
            <person name="Bessette D."/>
            <person name="Bloom T."/>
            <person name="Bloom T."/>
            <person name="Boguslavskiy L."/>
            <person name="Bonnet C."/>
            <person name="Boukhgalter B."/>
            <person name="Bourzgui I."/>
            <person name="Brown A."/>
            <person name="Cahill P."/>
            <person name="Channer S."/>
            <person name="Cheshatsang Y."/>
            <person name="Chuda L."/>
            <person name="Citroen M."/>
            <person name="Collymore A."/>
            <person name="Cooke P."/>
            <person name="Costello M."/>
            <person name="D'Aco K."/>
            <person name="Daza R."/>
            <person name="De Haan G."/>
            <person name="DeGray S."/>
            <person name="DeMaso C."/>
            <person name="Dhargay N."/>
            <person name="Dooley K."/>
            <person name="Dooley E."/>
            <person name="Doricent M."/>
            <person name="Dorje P."/>
            <person name="Dorjee K."/>
            <person name="Dupes A."/>
            <person name="Elong R."/>
            <person name="Falk J."/>
            <person name="Farina A."/>
            <person name="Faro S."/>
            <person name="Ferguson D."/>
            <person name="Fisher S."/>
            <person name="Foley C.D."/>
            <person name="Franke A."/>
            <person name="Friedrich D."/>
            <person name="Gadbois L."/>
            <person name="Gearin G."/>
            <person name="Gearin C.R."/>
            <person name="Giannoukos G."/>
            <person name="Goode T."/>
            <person name="Graham J."/>
            <person name="Grandbois E."/>
            <person name="Grewal S."/>
            <person name="Gyaltsen K."/>
            <person name="Hafez N."/>
            <person name="Hagos B."/>
            <person name="Hall J."/>
            <person name="Henson C."/>
            <person name="Hollinger A."/>
            <person name="Honan T."/>
            <person name="Huard M.D."/>
            <person name="Hughes L."/>
            <person name="Hurhula B."/>
            <person name="Husby M.E."/>
            <person name="Kamat A."/>
            <person name="Kanga B."/>
            <person name="Kashin S."/>
            <person name="Khazanovich D."/>
            <person name="Kisner P."/>
            <person name="Lance K."/>
            <person name="Lara M."/>
            <person name="Lee W."/>
            <person name="Lennon N."/>
            <person name="Letendre F."/>
            <person name="LeVine R."/>
            <person name="Lipovsky A."/>
            <person name="Liu X."/>
            <person name="Liu J."/>
            <person name="Liu S."/>
            <person name="Lokyitsang T."/>
            <person name="Lokyitsang Y."/>
            <person name="Lubonja R."/>
            <person name="Lui A."/>
            <person name="MacDonald P."/>
            <person name="Magnisalis V."/>
            <person name="Maru K."/>
            <person name="Matthews C."/>
            <person name="McCusker W."/>
            <person name="McDonough S."/>
            <person name="Mehta T."/>
            <person name="Meldrim J."/>
            <person name="Meneus L."/>
            <person name="Mihai O."/>
            <person name="Mihalev A."/>
            <person name="Mihova T."/>
            <person name="Mittelman R."/>
            <person name="Mlenga V."/>
            <person name="Montmayeur A."/>
            <person name="Mulrain L."/>
            <person name="Navidi A."/>
            <person name="Naylor J."/>
            <person name="Negash T."/>
            <person name="Nguyen T."/>
            <person name="Nguyen N."/>
            <person name="Nicol R."/>
            <person name="Norbu C."/>
            <person name="Norbu N."/>
            <person name="Novod N."/>
            <person name="O'Neill B."/>
            <person name="Osman S."/>
            <person name="Markiewicz E."/>
            <person name="Oyono O.L."/>
            <person name="Patti C."/>
            <person name="Phunkhang P."/>
            <person name="Pierre F."/>
            <person name="Priest M."/>
            <person name="Raghuraman S."/>
            <person name="Rege F."/>
            <person name="Reyes R."/>
            <person name="Rise C."/>
            <person name="Rogov P."/>
            <person name="Ross K."/>
            <person name="Ryan E."/>
            <person name="Settipalli S."/>
            <person name="Shea T."/>
            <person name="Sherpa N."/>
            <person name="Shi L."/>
            <person name="Shih D."/>
            <person name="Sparrow T."/>
            <person name="Spaulding J."/>
            <person name="Stalker J."/>
            <person name="Stange-Thomann N."/>
            <person name="Stavropoulos S."/>
            <person name="Stone C."/>
            <person name="Strader C."/>
            <person name="Tesfaye S."/>
            <person name="Thomson T."/>
            <person name="Thoulutsang Y."/>
            <person name="Thoulutsang D."/>
            <person name="Topham K."/>
            <person name="Topping I."/>
            <person name="Tsamla T."/>
            <person name="Vassiliev H."/>
            <person name="Vo A."/>
            <person name="Wangchuk T."/>
            <person name="Wangdi T."/>
            <person name="Weiand M."/>
            <person name="Wilkinson J."/>
            <person name="Wilson A."/>
            <person name="Yadav S."/>
            <person name="Young G."/>
            <person name="Yu Q."/>
            <person name="Zembek L."/>
            <person name="Zhong D."/>
            <person name="Zimmer A."/>
            <person name="Zwirko Z."/>
            <person name="Jaffe D.B."/>
            <person name="Alvarez P."/>
            <person name="Brockman W."/>
            <person name="Butler J."/>
            <person name="Chin C."/>
            <person name="Gnerre S."/>
            <person name="MacCallum I."/>
            <person name="Graves J.A."/>
            <person name="Ponting C.P."/>
            <person name="Breen M."/>
            <person name="Samollow P.B."/>
            <person name="Lander E.S."/>
            <person name="Lindblad-Toh K."/>
        </authorList>
    </citation>
    <scope>NUCLEOTIDE SEQUENCE [LARGE SCALE GENOMIC DNA]</scope>
</reference>
<reference evidence="5" key="2">
    <citation type="submission" date="2025-08" db="UniProtKB">
        <authorList>
            <consortium name="Ensembl"/>
        </authorList>
    </citation>
    <scope>IDENTIFICATION</scope>
</reference>
<sequence>IIEEAVFYCVCKAAPSMLICGHSFCYKCIHQGLENNNKYSKCNYVVDNIGNFYHNFLRNELVLKLKQRFEEKGSSWTIQMVTHDKYFKIYWKLIKITLIYPMSA</sequence>
<proteinExistence type="predicted"/>
<evidence type="ECO:0000313" key="5">
    <source>
        <dbReference type="Ensembl" id="ENSMODP00000041895.1"/>
    </source>
</evidence>
<dbReference type="Bgee" id="ENSMODG00000049700">
    <property type="expression patterns" value="Expressed in cerebellum and 1 other cell type or tissue"/>
</dbReference>
<dbReference type="PANTHER" id="PTHR44080">
    <property type="entry name" value="E3 UBIQUITIN-PROTEIN LIGASE COP1"/>
    <property type="match status" value="1"/>
</dbReference>
<dbReference type="GO" id="GO:0008270">
    <property type="term" value="F:zinc ion binding"/>
    <property type="evidence" value="ECO:0007669"/>
    <property type="project" value="UniProtKB-KW"/>
</dbReference>
<dbReference type="InterPro" id="IPR013083">
    <property type="entry name" value="Znf_RING/FYVE/PHD"/>
</dbReference>